<feature type="transmembrane region" description="Helical" evidence="1">
    <location>
        <begin position="326"/>
        <end position="345"/>
    </location>
</feature>
<proteinExistence type="predicted"/>
<evidence type="ECO:0000313" key="3">
    <source>
        <dbReference type="Proteomes" id="UP001595912"/>
    </source>
</evidence>
<evidence type="ECO:0000256" key="1">
    <source>
        <dbReference type="SAM" id="Phobius"/>
    </source>
</evidence>
<keyword evidence="1" id="KW-0472">Membrane</keyword>
<feature type="transmembrane region" description="Helical" evidence="1">
    <location>
        <begin position="234"/>
        <end position="252"/>
    </location>
</feature>
<evidence type="ECO:0000313" key="2">
    <source>
        <dbReference type="EMBL" id="MFC5008292.1"/>
    </source>
</evidence>
<sequence>MRASADHPGAAGEHISGPEAGQPAVIVGLVASPGPAADLAGQVVDQLPDMLARSSPGVAWTVRVIIDRLVDRPADLTQLIDAARRRMLHGGWQLTVCLTDLPLQTSRRPVVAHASATHSVAVLSVPALGPIAVASRARETTVRLVTALLAGDDEHIARQFGGPVRADHGGIGLVAGVVTGNLRLLLGMLRANRPWRLTIGLSRALVAAIAAEVFALVTSDIWRLAVGYSQMRLVLLSAGAVLAVVVTIVVGASLWERAPPGAARRSPAGQQVILFNMVTLLTVVIGVLALYLALFVLALCGVLLLVPEAGLTDALGRPAGTGDFLAIAWLACSVATIGGALGAGLESDESVREAAYLYQPDEVIDERQS</sequence>
<feature type="transmembrane region" description="Helical" evidence="1">
    <location>
        <begin position="201"/>
        <end position="222"/>
    </location>
</feature>
<keyword evidence="1" id="KW-1133">Transmembrane helix</keyword>
<reference evidence="3" key="1">
    <citation type="journal article" date="2019" name="Int. J. Syst. Evol. Microbiol.">
        <title>The Global Catalogue of Microorganisms (GCM) 10K type strain sequencing project: providing services to taxonomists for standard genome sequencing and annotation.</title>
        <authorList>
            <consortium name="The Broad Institute Genomics Platform"/>
            <consortium name="The Broad Institute Genome Sequencing Center for Infectious Disease"/>
            <person name="Wu L."/>
            <person name="Ma J."/>
        </authorList>
    </citation>
    <scope>NUCLEOTIDE SEQUENCE [LARGE SCALE GENOMIC DNA]</scope>
    <source>
        <strain evidence="3">CGMCC 4.7152</strain>
    </source>
</reference>
<dbReference type="EMBL" id="JBHSIU010000130">
    <property type="protein sequence ID" value="MFC5008292.1"/>
    <property type="molecule type" value="Genomic_DNA"/>
</dbReference>
<feature type="transmembrane region" description="Helical" evidence="1">
    <location>
        <begin position="169"/>
        <end position="189"/>
    </location>
</feature>
<accession>A0ABV9WHR6</accession>
<organism evidence="2 3">
    <name type="scientific">Dactylosporangium cerinum</name>
    <dbReference type="NCBI Taxonomy" id="1434730"/>
    <lineage>
        <taxon>Bacteria</taxon>
        <taxon>Bacillati</taxon>
        <taxon>Actinomycetota</taxon>
        <taxon>Actinomycetes</taxon>
        <taxon>Micromonosporales</taxon>
        <taxon>Micromonosporaceae</taxon>
        <taxon>Dactylosporangium</taxon>
    </lineage>
</organism>
<evidence type="ECO:0008006" key="4">
    <source>
        <dbReference type="Google" id="ProtNLM"/>
    </source>
</evidence>
<comment type="caution">
    <text evidence="2">The sequence shown here is derived from an EMBL/GenBank/DDBJ whole genome shotgun (WGS) entry which is preliminary data.</text>
</comment>
<name>A0ABV9WHR6_9ACTN</name>
<dbReference type="RefSeq" id="WP_380128949.1">
    <property type="nucleotide sequence ID" value="NZ_JBHSIU010000130.1"/>
</dbReference>
<keyword evidence="3" id="KW-1185">Reference proteome</keyword>
<gene>
    <name evidence="2" type="ORF">ACFPIJ_62095</name>
</gene>
<feature type="transmembrane region" description="Helical" evidence="1">
    <location>
        <begin position="273"/>
        <end position="306"/>
    </location>
</feature>
<dbReference type="Proteomes" id="UP001595912">
    <property type="component" value="Unassembled WGS sequence"/>
</dbReference>
<keyword evidence="1" id="KW-0812">Transmembrane</keyword>
<protein>
    <recommendedName>
        <fullName evidence="4">Integral membrane protein</fullName>
    </recommendedName>
</protein>